<dbReference type="GO" id="GO:0050112">
    <property type="term" value="F:inositol 2-dehydrogenase (NAD+) activity"/>
    <property type="evidence" value="ECO:0007669"/>
    <property type="project" value="UniProtKB-EC"/>
</dbReference>
<dbReference type="InterPro" id="IPR036291">
    <property type="entry name" value="NAD(P)-bd_dom_sf"/>
</dbReference>
<dbReference type="OrthoDB" id="9792935at2"/>
<dbReference type="EMBL" id="FWFV01000006">
    <property type="protein sequence ID" value="SLN52438.1"/>
    <property type="molecule type" value="Genomic_DNA"/>
</dbReference>
<reference evidence="3 4" key="1">
    <citation type="submission" date="2017-03" db="EMBL/GenBank/DDBJ databases">
        <authorList>
            <person name="Afonso C.L."/>
            <person name="Miller P.J."/>
            <person name="Scott M.A."/>
            <person name="Spackman E."/>
            <person name="Goraichik I."/>
            <person name="Dimitrov K.M."/>
            <person name="Suarez D.L."/>
            <person name="Swayne D.E."/>
        </authorList>
    </citation>
    <scope>NUCLEOTIDE SEQUENCE [LARGE SCALE GENOMIC DNA]</scope>
    <source>
        <strain evidence="3 4">CECT 7066</strain>
    </source>
</reference>
<dbReference type="PANTHER" id="PTHR43249">
    <property type="entry name" value="UDP-N-ACETYL-2-AMINO-2-DEOXY-D-GLUCURONATE OXIDASE"/>
    <property type="match status" value="1"/>
</dbReference>
<protein>
    <submittedName>
        <fullName evidence="3">Inositol 2-dehydrogenase</fullName>
        <ecNumber evidence="3">1.1.1.18</ecNumber>
    </submittedName>
</protein>
<dbReference type="Pfam" id="PF22725">
    <property type="entry name" value="GFO_IDH_MocA_C3"/>
    <property type="match status" value="1"/>
</dbReference>
<dbReference type="InterPro" id="IPR000683">
    <property type="entry name" value="Gfo/Idh/MocA-like_OxRdtase_N"/>
</dbReference>
<evidence type="ECO:0000313" key="3">
    <source>
        <dbReference type="EMBL" id="SLN52438.1"/>
    </source>
</evidence>
<dbReference type="Pfam" id="PF01408">
    <property type="entry name" value="GFO_IDH_MocA"/>
    <property type="match status" value="1"/>
</dbReference>
<dbReference type="SUPFAM" id="SSF51735">
    <property type="entry name" value="NAD(P)-binding Rossmann-fold domains"/>
    <property type="match status" value="1"/>
</dbReference>
<dbReference type="Gene3D" id="3.30.360.10">
    <property type="entry name" value="Dihydrodipicolinate Reductase, domain 2"/>
    <property type="match status" value="1"/>
</dbReference>
<dbReference type="EC" id="1.1.1.18" evidence="3"/>
<dbReference type="RefSeq" id="WP_085854419.1">
    <property type="nucleotide sequence ID" value="NZ_FOPF01000006.1"/>
</dbReference>
<feature type="domain" description="GFO/IDH/MocA-like oxidoreductase" evidence="2">
    <location>
        <begin position="133"/>
        <end position="239"/>
    </location>
</feature>
<dbReference type="STRING" id="315423.SAMN04488020_106212"/>
<keyword evidence="3" id="KW-0560">Oxidoreductase</keyword>
<gene>
    <name evidence="3" type="primary">iolG</name>
    <name evidence="3" type="ORF">PAM7066_02446</name>
</gene>
<evidence type="ECO:0000259" key="2">
    <source>
        <dbReference type="Pfam" id="PF22725"/>
    </source>
</evidence>
<evidence type="ECO:0000259" key="1">
    <source>
        <dbReference type="Pfam" id="PF01408"/>
    </source>
</evidence>
<dbReference type="SUPFAM" id="SSF55347">
    <property type="entry name" value="Glyceraldehyde-3-phosphate dehydrogenase-like, C-terminal domain"/>
    <property type="match status" value="1"/>
</dbReference>
<organism evidence="3 4">
    <name type="scientific">Palleronia marisminoris</name>
    <dbReference type="NCBI Taxonomy" id="315423"/>
    <lineage>
        <taxon>Bacteria</taxon>
        <taxon>Pseudomonadati</taxon>
        <taxon>Pseudomonadota</taxon>
        <taxon>Alphaproteobacteria</taxon>
        <taxon>Rhodobacterales</taxon>
        <taxon>Roseobacteraceae</taxon>
        <taxon>Palleronia</taxon>
    </lineage>
</organism>
<dbReference type="PANTHER" id="PTHR43249:SF1">
    <property type="entry name" value="D-GLUCOSIDE 3-DEHYDROGENASE"/>
    <property type="match status" value="1"/>
</dbReference>
<dbReference type="GO" id="GO:0000166">
    <property type="term" value="F:nucleotide binding"/>
    <property type="evidence" value="ECO:0007669"/>
    <property type="project" value="InterPro"/>
</dbReference>
<name>A0A1Y5SZD1_9RHOB</name>
<dbReference type="AlphaFoldDB" id="A0A1Y5SZD1"/>
<dbReference type="InterPro" id="IPR055170">
    <property type="entry name" value="GFO_IDH_MocA-like_dom"/>
</dbReference>
<evidence type="ECO:0000313" key="4">
    <source>
        <dbReference type="Proteomes" id="UP000193870"/>
    </source>
</evidence>
<feature type="domain" description="Gfo/Idh/MocA-like oxidoreductase N-terminal" evidence="1">
    <location>
        <begin position="5"/>
        <end position="120"/>
    </location>
</feature>
<dbReference type="InterPro" id="IPR052515">
    <property type="entry name" value="Gfo/Idh/MocA_Oxidoreductase"/>
</dbReference>
<dbReference type="Proteomes" id="UP000193870">
    <property type="component" value="Unassembled WGS sequence"/>
</dbReference>
<keyword evidence="4" id="KW-1185">Reference proteome</keyword>
<sequence>MKTYRVAVIGLGVGRGHIEEAWATLPGQFELTVVCDLDAGRRDSVAQEYGCDASDDFDAVIAREDIDIVDICTPPALHLPQVESALSAGKHVICEKPLAGSLDEIERLELAERRAPGVLMPVFQYRFGAGAKAARRIIDEGIAGKPLVATAETHWFRDAAYFDNPWRGNLRAELGGTMTTHAIHIHDMMSWLMGPVEAVFGRMATRIHDIETEDTASASVAFASGALGSLSACTGSHDEFSRLFMAFEHVSFETTRAPYAVGRGPWTITARDPERQARCDEIARACADTPERFTGQMMAFHDALEAGAPPPVGVADARAAIAFLTAFYRSAATQRQVTLPLSDTDPARSGWLPAAS</sequence>
<accession>A0A1Y5SZD1</accession>
<proteinExistence type="predicted"/>
<dbReference type="Gene3D" id="3.40.50.720">
    <property type="entry name" value="NAD(P)-binding Rossmann-like Domain"/>
    <property type="match status" value="1"/>
</dbReference>